<reference evidence="11" key="1">
    <citation type="journal article" date="2018" name="Genome Biol.">
        <title>SKESA: strategic k-mer extension for scrupulous assemblies.</title>
        <authorList>
            <person name="Souvorov A."/>
            <person name="Agarwala R."/>
            <person name="Lipman D.J."/>
        </authorList>
    </citation>
    <scope>NUCLEOTIDE SEQUENCE</scope>
    <source>
        <strain evidence="11">Salmonella enterica</strain>
    </source>
</reference>
<feature type="transmembrane region" description="Helical" evidence="8">
    <location>
        <begin position="42"/>
        <end position="62"/>
    </location>
</feature>
<dbReference type="AlphaFoldDB" id="A0A3V5W080"/>
<dbReference type="NCBIfam" id="TIGR00889">
    <property type="entry name" value="2A0110"/>
    <property type="match status" value="1"/>
</dbReference>
<organism evidence="11">
    <name type="scientific">Salmonella enterica subsp. enterica serovar Ohio</name>
    <dbReference type="NCBI Taxonomy" id="117541"/>
    <lineage>
        <taxon>Bacteria</taxon>
        <taxon>Pseudomonadati</taxon>
        <taxon>Pseudomonadota</taxon>
        <taxon>Gammaproteobacteria</taxon>
        <taxon>Enterobacterales</taxon>
        <taxon>Enterobacteriaceae</taxon>
        <taxon>Salmonella</taxon>
    </lineage>
</organism>
<dbReference type="InterPro" id="IPR036259">
    <property type="entry name" value="MFS_trans_sf"/>
</dbReference>
<feature type="transmembrane region" description="Helical" evidence="8">
    <location>
        <begin position="282"/>
        <end position="300"/>
    </location>
</feature>
<evidence type="ECO:0000256" key="1">
    <source>
        <dbReference type="ARBA" id="ARBA00004429"/>
    </source>
</evidence>
<reference evidence="11" key="3">
    <citation type="submission" date="2019-10" db="EMBL/GenBank/DDBJ databases">
        <authorList>
            <consortium name="NCBI Pathogen Detection Project"/>
        </authorList>
    </citation>
    <scope>NUCLEOTIDE SEQUENCE</scope>
    <source>
        <strain evidence="11">Salmonella enterica</strain>
    </source>
</reference>
<dbReference type="SUPFAM" id="SSF103473">
    <property type="entry name" value="MFS general substrate transporter"/>
    <property type="match status" value="1"/>
</dbReference>
<feature type="transmembrane region" description="Helical" evidence="8">
    <location>
        <begin position="96"/>
        <end position="121"/>
    </location>
</feature>
<protein>
    <submittedName>
        <fullName evidence="11">MFS transporter</fullName>
    </submittedName>
    <submittedName>
        <fullName evidence="13">Nucleoside permease</fullName>
    </submittedName>
</protein>
<evidence type="ECO:0000256" key="5">
    <source>
        <dbReference type="ARBA" id="ARBA00022692"/>
    </source>
</evidence>
<dbReference type="PANTHER" id="PTHR23522">
    <property type="entry name" value="BLL5896 PROTEIN"/>
    <property type="match status" value="1"/>
</dbReference>
<evidence type="ECO:0000256" key="3">
    <source>
        <dbReference type="ARBA" id="ARBA00022475"/>
    </source>
</evidence>
<gene>
    <name evidence="10" type="ORF">AHQ53_19135</name>
    <name evidence="13" type="ORF">G2899_17100</name>
    <name evidence="11" type="ORF">GB563_16470</name>
    <name evidence="12" type="ORF">GJE31_18470</name>
</gene>
<comment type="subcellular location">
    <subcellularLocation>
        <location evidence="1">Cell inner membrane</location>
        <topology evidence="1">Multi-pass membrane protein</topology>
    </subcellularLocation>
</comment>
<keyword evidence="7 8" id="KW-0472">Membrane</keyword>
<comment type="caution">
    <text evidence="11">The sequence shown here is derived from an EMBL/GenBank/DDBJ whole genome shotgun (WGS) entry which is preliminary data.</text>
</comment>
<feature type="transmembrane region" description="Helical" evidence="8">
    <location>
        <begin position="348"/>
        <end position="369"/>
    </location>
</feature>
<dbReference type="InterPro" id="IPR004740">
    <property type="entry name" value="Nuc_H_symport"/>
</dbReference>
<evidence type="ECO:0000313" key="11">
    <source>
        <dbReference type="EMBL" id="HAB2222391.1"/>
    </source>
</evidence>
<dbReference type="GO" id="GO:0005886">
    <property type="term" value="C:plasma membrane"/>
    <property type="evidence" value="ECO:0007669"/>
    <property type="project" value="UniProtKB-SubCell"/>
</dbReference>
<evidence type="ECO:0000313" key="13">
    <source>
        <dbReference type="EMBL" id="HAE0859107.1"/>
    </source>
</evidence>
<dbReference type="Gene3D" id="1.20.1250.20">
    <property type="entry name" value="MFS general substrate transporter like domains"/>
    <property type="match status" value="2"/>
</dbReference>
<dbReference type="FunFam" id="1.20.1250.20:FF:000012">
    <property type="entry name" value="Nucleoside permease NupG"/>
    <property type="match status" value="1"/>
</dbReference>
<name>A0A3V5W080_SALET</name>
<accession>A0A3V5W080</accession>
<sequence>MKIQSTLKIMLFSQYFIWGCWLVTFASYAMGTLKFIGSEVGFIFSSLGLAAVVMPPVVGIIADKWISANRIYIFCHLISAASLYGMSTIADSSAMFWMMLLNAVAYMPTIALSNTISYFSLEKNGQGVLDFPSIRIWGTIGFIIAMWLISFLGFEVSRNQLYIASGASVFLALFSLTLPRVVSSAKSTKTTWLQKTGLDAFVLFRQKNIAVFLLFATLLGSILQITNTFGNPFLHHLAALPGAENSVIARYPSVLLSISQISEVVFILAIPFLMSRLGLKRVILLSMIAWVARFGLFAYGDFTSAIGVSMLLLSMIVYGCAFDFFNVSGSMYMARVAGEEMRASAQGLFMTMVNGFGLYIGSIISGHVIDYFTVNGVQDWSSFWLVFSCYALILAAVFWLVYRGESQESGQVSSASQ</sequence>
<dbReference type="PANTHER" id="PTHR23522:SF9">
    <property type="entry name" value="XANTHOSINE PERMEASE"/>
    <property type="match status" value="1"/>
</dbReference>
<evidence type="ECO:0000313" key="10">
    <source>
        <dbReference type="EMBL" id="EBW8257440.1"/>
    </source>
</evidence>
<dbReference type="EMBL" id="DAAGAD010000013">
    <property type="protein sequence ID" value="HAB2222391.1"/>
    <property type="molecule type" value="Genomic_DNA"/>
</dbReference>
<feature type="transmembrane region" description="Helical" evidence="8">
    <location>
        <begin position="160"/>
        <end position="179"/>
    </location>
</feature>
<evidence type="ECO:0000256" key="8">
    <source>
        <dbReference type="SAM" id="Phobius"/>
    </source>
</evidence>
<dbReference type="CDD" id="cd06177">
    <property type="entry name" value="MFS_NHS"/>
    <property type="match status" value="1"/>
</dbReference>
<keyword evidence="5 8" id="KW-0812">Transmembrane</keyword>
<dbReference type="EMBL" id="DAAQTX010000012">
    <property type="protein sequence ID" value="HAE0859107.1"/>
    <property type="molecule type" value="Genomic_DNA"/>
</dbReference>
<proteinExistence type="predicted"/>
<dbReference type="PROSITE" id="PS50850">
    <property type="entry name" value="MFS"/>
    <property type="match status" value="1"/>
</dbReference>
<feature type="transmembrane region" description="Helical" evidence="8">
    <location>
        <begin position="71"/>
        <end position="90"/>
    </location>
</feature>
<evidence type="ECO:0000259" key="9">
    <source>
        <dbReference type="PROSITE" id="PS50850"/>
    </source>
</evidence>
<reference evidence="10" key="2">
    <citation type="submission" date="2018-07" db="EMBL/GenBank/DDBJ databases">
        <authorList>
            <consortium name="GenomeTrakr network: Whole genome sequencing for foodborne pathogen traceback"/>
        </authorList>
    </citation>
    <scope>NUCLEOTIDE SEQUENCE</scope>
    <source>
        <strain evidence="10">FDA00000090</strain>
    </source>
</reference>
<dbReference type="GO" id="GO:0015213">
    <property type="term" value="F:uridine transmembrane transporter activity"/>
    <property type="evidence" value="ECO:0007669"/>
    <property type="project" value="TreeGrafter"/>
</dbReference>
<evidence type="ECO:0000256" key="2">
    <source>
        <dbReference type="ARBA" id="ARBA00022448"/>
    </source>
</evidence>
<feature type="transmembrane region" description="Helical" evidence="8">
    <location>
        <begin position="249"/>
        <end position="270"/>
    </location>
</feature>
<feature type="transmembrane region" description="Helical" evidence="8">
    <location>
        <begin position="209"/>
        <end position="229"/>
    </location>
</feature>
<dbReference type="EMBL" id="DAAGLK010000014">
    <property type="protein sequence ID" value="HAB3546963.1"/>
    <property type="molecule type" value="Genomic_DNA"/>
</dbReference>
<keyword evidence="4" id="KW-0997">Cell inner membrane</keyword>
<keyword evidence="6 8" id="KW-1133">Transmembrane helix</keyword>
<dbReference type="EMBL" id="AAHJJF010000014">
    <property type="protein sequence ID" value="EBW8257440.1"/>
    <property type="molecule type" value="Genomic_DNA"/>
</dbReference>
<dbReference type="Pfam" id="PF03825">
    <property type="entry name" value="Nuc_H_symport"/>
    <property type="match status" value="1"/>
</dbReference>
<evidence type="ECO:0000256" key="4">
    <source>
        <dbReference type="ARBA" id="ARBA00022519"/>
    </source>
</evidence>
<evidence type="ECO:0000256" key="7">
    <source>
        <dbReference type="ARBA" id="ARBA00023136"/>
    </source>
</evidence>
<dbReference type="InterPro" id="IPR020846">
    <property type="entry name" value="MFS_dom"/>
</dbReference>
<feature type="transmembrane region" description="Helical" evidence="8">
    <location>
        <begin position="381"/>
        <end position="402"/>
    </location>
</feature>
<feature type="transmembrane region" description="Helical" evidence="8">
    <location>
        <begin position="133"/>
        <end position="154"/>
    </location>
</feature>
<evidence type="ECO:0000313" key="12">
    <source>
        <dbReference type="EMBL" id="HAB3546963.1"/>
    </source>
</evidence>
<dbReference type="RefSeq" id="WP_023258252.1">
    <property type="nucleotide sequence ID" value="NZ_CP030024.1"/>
</dbReference>
<feature type="transmembrane region" description="Helical" evidence="8">
    <location>
        <begin position="12"/>
        <end position="30"/>
    </location>
</feature>
<keyword evidence="3" id="KW-1003">Cell membrane</keyword>
<dbReference type="GO" id="GO:0015212">
    <property type="term" value="F:cytidine transmembrane transporter activity"/>
    <property type="evidence" value="ECO:0007669"/>
    <property type="project" value="TreeGrafter"/>
</dbReference>
<keyword evidence="2" id="KW-0813">Transport</keyword>
<feature type="domain" description="Major facilitator superfamily (MFS) profile" evidence="9">
    <location>
        <begin position="209"/>
        <end position="417"/>
    </location>
</feature>
<evidence type="ECO:0000256" key="6">
    <source>
        <dbReference type="ARBA" id="ARBA00022989"/>
    </source>
</evidence>
<feature type="transmembrane region" description="Helical" evidence="8">
    <location>
        <begin position="306"/>
        <end position="327"/>
    </location>
</feature>